<proteinExistence type="predicted"/>
<keyword evidence="1" id="KW-1133">Transmembrane helix</keyword>
<keyword evidence="1" id="KW-0472">Membrane</keyword>
<dbReference type="AlphaFoldDB" id="A0A9W5Y5D2"/>
<dbReference type="Proteomes" id="UP001057868">
    <property type="component" value="Unassembled WGS sequence"/>
</dbReference>
<keyword evidence="1" id="KW-0812">Transmembrane</keyword>
<comment type="caution">
    <text evidence="2">The sequence shown here is derived from an EMBL/GenBank/DDBJ whole genome shotgun (WGS) entry which is preliminary data.</text>
</comment>
<keyword evidence="3" id="KW-1185">Reference proteome</keyword>
<evidence type="ECO:0000313" key="3">
    <source>
        <dbReference type="Proteomes" id="UP001057868"/>
    </source>
</evidence>
<dbReference type="EMBL" id="BQXY01000008">
    <property type="protein sequence ID" value="GKU26953.1"/>
    <property type="molecule type" value="Genomic_DNA"/>
</dbReference>
<gene>
    <name evidence="2" type="ORF">CFOLD11_37800</name>
</gene>
<sequence length="58" mass="7087">MFEENQTSFLTYMKLHALLIVITSNINYLANFLSYRIKDIDIYFFYTFLRKGERTKNH</sequence>
<protein>
    <submittedName>
        <fullName evidence="2">Uncharacterized protein</fullName>
    </submittedName>
</protein>
<reference evidence="2" key="1">
    <citation type="journal article" date="2023" name="Int. J. Syst. Evol. Microbiol.">
        <title>&lt;i&gt;Clostridium folliculivorans&lt;/i&gt; sp. nov., isolated from soil samples of an organic paddy in Japan.</title>
        <authorList>
            <person name="Tazawa J."/>
            <person name="Kobayashi H."/>
            <person name="Tanizawa Y."/>
            <person name="Uchino A."/>
            <person name="Tanaka F."/>
            <person name="Urashima Y."/>
            <person name="Miura S."/>
            <person name="Sakamoto M."/>
            <person name="Ohkuma M."/>
            <person name="Tohno M."/>
        </authorList>
    </citation>
    <scope>NUCLEOTIDE SEQUENCE</scope>
    <source>
        <strain evidence="2">D1-1</strain>
    </source>
</reference>
<evidence type="ECO:0000256" key="1">
    <source>
        <dbReference type="SAM" id="Phobius"/>
    </source>
</evidence>
<evidence type="ECO:0000313" key="2">
    <source>
        <dbReference type="EMBL" id="GKU26953.1"/>
    </source>
</evidence>
<name>A0A9W5Y5D2_9CLOT</name>
<organism evidence="2 3">
    <name type="scientific">Clostridium folliculivorans</name>
    <dbReference type="NCBI Taxonomy" id="2886038"/>
    <lineage>
        <taxon>Bacteria</taxon>
        <taxon>Bacillati</taxon>
        <taxon>Bacillota</taxon>
        <taxon>Clostridia</taxon>
        <taxon>Eubacteriales</taxon>
        <taxon>Clostridiaceae</taxon>
        <taxon>Clostridium</taxon>
    </lineage>
</organism>
<accession>A0A9W5Y5D2</accession>
<feature type="transmembrane region" description="Helical" evidence="1">
    <location>
        <begin position="12"/>
        <end position="30"/>
    </location>
</feature>